<dbReference type="Gene3D" id="2.30.30.140">
    <property type="match status" value="1"/>
</dbReference>
<dbReference type="SUPFAM" id="SSF63748">
    <property type="entry name" value="Tudor/PWWP/MBT"/>
    <property type="match status" value="1"/>
</dbReference>
<feature type="compositionally biased region" description="Pro residues" evidence="8">
    <location>
        <begin position="1180"/>
        <end position="1211"/>
    </location>
</feature>
<feature type="region of interest" description="Disordered" evidence="8">
    <location>
        <begin position="1265"/>
        <end position="1385"/>
    </location>
</feature>
<dbReference type="InterPro" id="IPR000313">
    <property type="entry name" value="PWWP_dom"/>
</dbReference>
<dbReference type="Pfam" id="PF00855">
    <property type="entry name" value="PWWP"/>
    <property type="match status" value="1"/>
</dbReference>
<dbReference type="GO" id="GO:0006397">
    <property type="term" value="P:mRNA processing"/>
    <property type="evidence" value="ECO:0007669"/>
    <property type="project" value="UniProtKB-KW"/>
</dbReference>
<evidence type="ECO:0000259" key="9">
    <source>
        <dbReference type="PROSITE" id="PS50812"/>
    </source>
</evidence>
<dbReference type="PROSITE" id="PS51391">
    <property type="entry name" value="CID"/>
    <property type="match status" value="1"/>
</dbReference>
<feature type="region of interest" description="Disordered" evidence="8">
    <location>
        <begin position="1155"/>
        <end position="1238"/>
    </location>
</feature>
<keyword evidence="5" id="KW-0287">Flowering</keyword>
<feature type="compositionally biased region" description="Polar residues" evidence="8">
    <location>
        <begin position="1282"/>
        <end position="1291"/>
    </location>
</feature>
<feature type="region of interest" description="Disordered" evidence="8">
    <location>
        <begin position="112"/>
        <end position="238"/>
    </location>
</feature>
<evidence type="ECO:0000256" key="6">
    <source>
        <dbReference type="ARBA" id="ARBA00023163"/>
    </source>
</evidence>
<dbReference type="GO" id="GO:0005634">
    <property type="term" value="C:nucleus"/>
    <property type="evidence" value="ECO:0007669"/>
    <property type="project" value="UniProtKB-SubCell"/>
</dbReference>
<evidence type="ECO:0000256" key="5">
    <source>
        <dbReference type="ARBA" id="ARBA00023089"/>
    </source>
</evidence>
<feature type="region of interest" description="Disordered" evidence="8">
    <location>
        <begin position="680"/>
        <end position="703"/>
    </location>
</feature>
<comment type="caution">
    <text evidence="11">The sequence shown here is derived from an EMBL/GenBank/DDBJ whole genome shotgun (WGS) entry which is preliminary data.</text>
</comment>
<keyword evidence="2" id="KW-0217">Developmental protein</keyword>
<dbReference type="InterPro" id="IPR006569">
    <property type="entry name" value="CID_dom"/>
</dbReference>
<accession>A0AAD9X0U2</accession>
<feature type="compositionally biased region" description="Polar residues" evidence="8">
    <location>
        <begin position="1158"/>
        <end position="1175"/>
    </location>
</feature>
<dbReference type="PROSITE" id="PS50812">
    <property type="entry name" value="PWWP"/>
    <property type="match status" value="1"/>
</dbReference>
<evidence type="ECO:0000256" key="4">
    <source>
        <dbReference type="ARBA" id="ARBA00023015"/>
    </source>
</evidence>
<evidence type="ECO:0000256" key="2">
    <source>
        <dbReference type="ARBA" id="ARBA00022473"/>
    </source>
</evidence>
<feature type="compositionally biased region" description="Polar residues" evidence="8">
    <location>
        <begin position="117"/>
        <end position="136"/>
    </location>
</feature>
<dbReference type="SMART" id="SM00582">
    <property type="entry name" value="RPR"/>
    <property type="match status" value="1"/>
</dbReference>
<keyword evidence="7" id="KW-0539">Nucleus</keyword>
<dbReference type="Proteomes" id="UP001280121">
    <property type="component" value="Unassembled WGS sequence"/>
</dbReference>
<feature type="region of interest" description="Disordered" evidence="8">
    <location>
        <begin position="1448"/>
        <end position="1472"/>
    </location>
</feature>
<dbReference type="Gene3D" id="1.25.40.90">
    <property type="match status" value="1"/>
</dbReference>
<evidence type="ECO:0000256" key="8">
    <source>
        <dbReference type="SAM" id="MobiDB-lite"/>
    </source>
</evidence>
<evidence type="ECO:0000259" key="10">
    <source>
        <dbReference type="PROSITE" id="PS51391"/>
    </source>
</evidence>
<dbReference type="CDD" id="cd20147">
    <property type="entry name" value="PWWP_HULK"/>
    <property type="match status" value="1"/>
</dbReference>
<feature type="region of interest" description="Disordered" evidence="8">
    <location>
        <begin position="1097"/>
        <end position="1132"/>
    </location>
</feature>
<feature type="compositionally biased region" description="Polar residues" evidence="8">
    <location>
        <begin position="217"/>
        <end position="226"/>
    </location>
</feature>
<feature type="compositionally biased region" description="Basic and acidic residues" evidence="8">
    <location>
        <begin position="1117"/>
        <end position="1127"/>
    </location>
</feature>
<feature type="domain" description="CID" evidence="10">
    <location>
        <begin position="904"/>
        <end position="1045"/>
    </location>
</feature>
<dbReference type="FunFam" id="1.25.40.90:FF:000037">
    <property type="entry name" value="Enhancer of ag-4 2"/>
    <property type="match status" value="1"/>
</dbReference>
<keyword evidence="6" id="KW-0804">Transcription</keyword>
<gene>
    <name evidence="11" type="ORF">Ddye_016719</name>
</gene>
<dbReference type="GO" id="GO:0009908">
    <property type="term" value="P:flower development"/>
    <property type="evidence" value="ECO:0007669"/>
    <property type="project" value="UniProtKB-KW"/>
</dbReference>
<protein>
    <submittedName>
        <fullName evidence="11">Uncharacterized protein</fullName>
    </submittedName>
</protein>
<evidence type="ECO:0000313" key="12">
    <source>
        <dbReference type="Proteomes" id="UP001280121"/>
    </source>
</evidence>
<evidence type="ECO:0000256" key="3">
    <source>
        <dbReference type="ARBA" id="ARBA00022664"/>
    </source>
</evidence>
<proteinExistence type="predicted"/>
<feature type="compositionally biased region" description="Basic and acidic residues" evidence="8">
    <location>
        <begin position="1353"/>
        <end position="1385"/>
    </location>
</feature>
<keyword evidence="4" id="KW-0805">Transcription regulation</keyword>
<dbReference type="EMBL" id="JANJYI010000005">
    <property type="protein sequence ID" value="KAK2649230.1"/>
    <property type="molecule type" value="Genomic_DNA"/>
</dbReference>
<evidence type="ECO:0000256" key="1">
    <source>
        <dbReference type="ARBA" id="ARBA00004123"/>
    </source>
</evidence>
<feature type="region of interest" description="Disordered" evidence="8">
    <location>
        <begin position="793"/>
        <end position="839"/>
    </location>
</feature>
<evidence type="ECO:0000313" key="11">
    <source>
        <dbReference type="EMBL" id="KAK2649230.1"/>
    </source>
</evidence>
<keyword evidence="3" id="KW-0507">mRNA processing</keyword>
<organism evidence="11 12">
    <name type="scientific">Dipteronia dyeriana</name>
    <dbReference type="NCBI Taxonomy" id="168575"/>
    <lineage>
        <taxon>Eukaryota</taxon>
        <taxon>Viridiplantae</taxon>
        <taxon>Streptophyta</taxon>
        <taxon>Embryophyta</taxon>
        <taxon>Tracheophyta</taxon>
        <taxon>Spermatophyta</taxon>
        <taxon>Magnoliopsida</taxon>
        <taxon>eudicotyledons</taxon>
        <taxon>Gunneridae</taxon>
        <taxon>Pentapetalae</taxon>
        <taxon>rosids</taxon>
        <taxon>malvids</taxon>
        <taxon>Sapindales</taxon>
        <taxon>Sapindaceae</taxon>
        <taxon>Hippocastanoideae</taxon>
        <taxon>Acereae</taxon>
        <taxon>Dipteronia</taxon>
    </lineage>
</organism>
<dbReference type="PANTHER" id="PTHR12550">
    <property type="entry name" value="HEPATOMA-DERIVED GROWTH FACTOR-RELATED"/>
    <property type="match status" value="1"/>
</dbReference>
<feature type="domain" description="PWWP" evidence="9">
    <location>
        <begin position="24"/>
        <end position="81"/>
    </location>
</feature>
<feature type="compositionally biased region" description="Polar residues" evidence="8">
    <location>
        <begin position="1312"/>
        <end position="1325"/>
    </location>
</feature>
<name>A0AAD9X0U2_9ROSI</name>
<sequence length="1472" mass="160834">MAPSRRKGGGKAAAAAAARRHWKVGDLVLAKVKGFPAWPATVSEPEKWGYSADWKKVLVYFFGTQQIAFCNPADVEAFTEEKKQSLLIKRQGRGADFVRAVQEIIDSYEKLKKQDQVDSNSGDDLTVANGGNSADSSAHFGLKDRTEAPGATLDSQSKPSNSPTPRDSPSLLAEDGPTGRQLDHEKEDLLEQPTDNLLIKETPVLATYTSRKRTGGLRSQSNQRKAPSTRRSRTSARVESYRLQNFMMQFNDDGKNAGDMSANIIRGGSLKRNKRTRKSPNASECDDVDSFAFISNGSVDDNGSEIVTVESDALSLNEGSTVDSGSKVELSETVLECLEGDVELSKGLDFQIKAVVLKKKRKPNRKRLTNDAADHPAIMDTETDLEVETHSTSQIFQNTCSNLDERHSKEDGDEHLPLLKRARVRMGKPSSAEELKSPFSAEELKTSSSAEELKCFSQAEEKCSKDDTANLLEPMSLAANHDEGLADTDPSPVKGALDNVLPLKDCSQNSGNRPQLWRGTKNQSFGCSADGEAALPPSKRLHRALEAMSANAAEEGQAFIDSSAMHTFVKEFGADSSRRCSHESMESRGGNDLCLQSVNSPGNGAIGILSSSKPSVLEESAKSSGEAHSCDQLINGSKSQKLESCQDVTRPVDNVDGKGHIGSSSIQTIETVAQVENAEHFSPDNDRGQASFRSDQGPLDQMLPLKDEGNTENFQLSNFKAENADKMIDTLDHSELSRDPVSGAGRSPRILLRDGVNTLKYSALGTGCENSEFLKSQIDDNCQANSTCEVAEEVKHKEGQKGESSASISDGRLGDKDASGIQLSSSPVDGVDSPARGSPANTSLCHISTSESANIVQNNGYCSPSVHLQHKKTLAATVADEESKIDAPVTQRPKSAGKWSNNSEAHTALSSFEAVLGSLTRTKESIGRATRIAIDCAKFGVSNKVMEILARSLESESNLHKRVDLFFLVDSITQCSRGLKGDVGCIYPPVIQAMLPRLLSAAAPPGSIAQENRRQCLKVLRLWLERRILPETVVCHHMRELDSLSCSSSVVTHSRRSSRTERALDDPIRDMEGMLVDEYGSNSSFQLPGFCMPRMLKEEDEGSDSDGGSFEAVTPEHNSETLEEREATPAIEKHRHILEDVDGELEMEDVAPSCDIEMSSTNGDTGVNISQTSHDQFLPFAPPLPQDLPPSSPPLPSSPPPPPPPPPPPLSHPCAMSDPYSNAGGMHNMQNDVRQSLAQQSVAPRINSTMPSDAVNYNASECGDLQRPMQMSDSNSSFSSYRVCSSNNIKQTDGPRFHHKPYPPRPPHVPPSNQFSYVQASQNVKSQREAPPPSHSHRFHPLPNFDGGNYYNNHDRMQPPPYEHRDNNHDRMQPPPYEHRDNNHDRMQPPLYERRESWRFPAPSFSGSRYPDKVKDSYASGSYVCPPCEPSRLPNQGWAHPPRSMNHRNSLPVRPPSGGAVPVGARGMWRPR</sequence>
<dbReference type="SMART" id="SM00293">
    <property type="entry name" value="PWWP"/>
    <property type="match status" value="1"/>
</dbReference>
<reference evidence="11" key="1">
    <citation type="journal article" date="2023" name="Plant J.">
        <title>Genome sequences and population genomics provide insights into the demographic history, inbreeding, and mutation load of two 'living fossil' tree species of Dipteronia.</title>
        <authorList>
            <person name="Feng Y."/>
            <person name="Comes H.P."/>
            <person name="Chen J."/>
            <person name="Zhu S."/>
            <person name="Lu R."/>
            <person name="Zhang X."/>
            <person name="Li P."/>
            <person name="Qiu J."/>
            <person name="Olsen K.M."/>
            <person name="Qiu Y."/>
        </authorList>
    </citation>
    <scope>NUCLEOTIDE SEQUENCE</scope>
    <source>
        <strain evidence="11">KIB01</strain>
    </source>
</reference>
<evidence type="ECO:0000256" key="7">
    <source>
        <dbReference type="ARBA" id="ARBA00023242"/>
    </source>
</evidence>
<comment type="subcellular location">
    <subcellularLocation>
        <location evidence="1">Nucleus</location>
    </subcellularLocation>
</comment>
<feature type="compositionally biased region" description="Polar residues" evidence="8">
    <location>
        <begin position="153"/>
        <end position="167"/>
    </location>
</feature>
<dbReference type="Pfam" id="PF04818">
    <property type="entry name" value="CID"/>
    <property type="match status" value="1"/>
</dbReference>
<dbReference type="InterPro" id="IPR008942">
    <property type="entry name" value="ENTH_VHS"/>
</dbReference>
<dbReference type="PANTHER" id="PTHR12550:SF49">
    <property type="entry name" value="PROTEIN HUA2-LIKE 2-RELATED"/>
    <property type="match status" value="1"/>
</dbReference>
<feature type="compositionally biased region" description="Polar residues" evidence="8">
    <location>
        <begin position="1228"/>
        <end position="1238"/>
    </location>
</feature>
<keyword evidence="12" id="KW-1185">Reference proteome</keyword>